<dbReference type="PANTHER" id="PTHR21340:SF0">
    <property type="entry name" value="BIS(5'-NUCLEOSYL)-TETRAPHOSPHATASE [ASYMMETRICAL]"/>
    <property type="match status" value="1"/>
</dbReference>
<evidence type="ECO:0000259" key="4">
    <source>
        <dbReference type="PROSITE" id="PS51462"/>
    </source>
</evidence>
<feature type="region of interest" description="Disordered" evidence="2">
    <location>
        <begin position="153"/>
        <end position="172"/>
    </location>
</feature>
<feature type="compositionally biased region" description="Low complexity" evidence="2">
    <location>
        <begin position="157"/>
        <end position="172"/>
    </location>
</feature>
<sequence length="172" mass="18967">MKVAVKYTTMAMLPLLLLLLLPQLRYTATAAAAAGKPIMEEGAVRAGGLLLARYSSAAAAGEAAAAAEAAKPQFLLMKASYPPYHWSPPKGHVDGDEDFIDAAVRETREETGINPEDIQVVESFHTDLRWVDVEEGGDMLGFDTMKEMLQKADTYLQQEQQQQQQQQKQEQQ</sequence>
<protein>
    <submittedName>
        <fullName evidence="5">Bis(5'-nucleosyl)-tetraphosphatase (Asymmetrical), putative</fullName>
    </submittedName>
</protein>
<organism evidence="5 6">
    <name type="scientific">Eimeria maxima</name>
    <name type="common">Coccidian parasite</name>
    <dbReference type="NCBI Taxonomy" id="5804"/>
    <lineage>
        <taxon>Eukaryota</taxon>
        <taxon>Sar</taxon>
        <taxon>Alveolata</taxon>
        <taxon>Apicomplexa</taxon>
        <taxon>Conoidasida</taxon>
        <taxon>Coccidia</taxon>
        <taxon>Eucoccidiorida</taxon>
        <taxon>Eimeriorina</taxon>
        <taxon>Eimeriidae</taxon>
        <taxon>Eimeria</taxon>
    </lineage>
</organism>
<evidence type="ECO:0000313" key="5">
    <source>
        <dbReference type="EMBL" id="CDJ56307.1"/>
    </source>
</evidence>
<dbReference type="InterPro" id="IPR015797">
    <property type="entry name" value="NUDIX_hydrolase-like_dom_sf"/>
</dbReference>
<reference evidence="5" key="2">
    <citation type="submission" date="2013-10" db="EMBL/GenBank/DDBJ databases">
        <authorList>
            <person name="Aslett M."/>
        </authorList>
    </citation>
    <scope>NUCLEOTIDE SEQUENCE [LARGE SCALE GENOMIC DNA]</scope>
    <source>
        <strain evidence="5">Weybridge</strain>
    </source>
</reference>
<dbReference type="PROSITE" id="PS51462">
    <property type="entry name" value="NUDIX"/>
    <property type="match status" value="1"/>
</dbReference>
<keyword evidence="3" id="KW-0732">Signal</keyword>
<dbReference type="GO" id="GO:0006754">
    <property type="term" value="P:ATP biosynthetic process"/>
    <property type="evidence" value="ECO:0007669"/>
    <property type="project" value="TreeGrafter"/>
</dbReference>
<dbReference type="VEuPathDB" id="ToxoDB:EMWEY_00016700"/>
<accession>U6LWG4</accession>
<feature type="domain" description="Nudix hydrolase" evidence="4">
    <location>
        <begin position="42"/>
        <end position="172"/>
    </location>
</feature>
<gene>
    <name evidence="5" type="ORF">EMWEY_00016700</name>
</gene>
<keyword evidence="6" id="KW-1185">Reference proteome</keyword>
<dbReference type="AlphaFoldDB" id="U6LWG4"/>
<dbReference type="GeneID" id="25335656"/>
<dbReference type="InterPro" id="IPR051325">
    <property type="entry name" value="Nudix_hydrolase_domain"/>
</dbReference>
<dbReference type="GO" id="GO:0004081">
    <property type="term" value="F:bis(5'-nucleosyl)-tetraphosphatase (asymmetrical) activity"/>
    <property type="evidence" value="ECO:0007669"/>
    <property type="project" value="TreeGrafter"/>
</dbReference>
<name>U6LWG4_EIMMA</name>
<evidence type="ECO:0000256" key="3">
    <source>
        <dbReference type="SAM" id="SignalP"/>
    </source>
</evidence>
<evidence type="ECO:0000256" key="1">
    <source>
        <dbReference type="ARBA" id="ARBA00022801"/>
    </source>
</evidence>
<keyword evidence="1" id="KW-0378">Hydrolase</keyword>
<dbReference type="EMBL" id="HG718870">
    <property type="protein sequence ID" value="CDJ56307.1"/>
    <property type="molecule type" value="Genomic_DNA"/>
</dbReference>
<dbReference type="Proteomes" id="UP000030763">
    <property type="component" value="Unassembled WGS sequence"/>
</dbReference>
<dbReference type="RefSeq" id="XP_013332957.1">
    <property type="nucleotide sequence ID" value="XM_013477503.1"/>
</dbReference>
<dbReference type="PANTHER" id="PTHR21340">
    <property type="entry name" value="DIADENOSINE 5,5-P1,P4-TETRAPHOSPHATE PYROPHOSPHOHYDROLASE MUTT"/>
    <property type="match status" value="1"/>
</dbReference>
<dbReference type="InterPro" id="IPR000086">
    <property type="entry name" value="NUDIX_hydrolase_dom"/>
</dbReference>
<dbReference type="SUPFAM" id="SSF55811">
    <property type="entry name" value="Nudix"/>
    <property type="match status" value="1"/>
</dbReference>
<evidence type="ECO:0000313" key="6">
    <source>
        <dbReference type="Proteomes" id="UP000030763"/>
    </source>
</evidence>
<dbReference type="Pfam" id="PF00293">
    <property type="entry name" value="NUDIX"/>
    <property type="match status" value="1"/>
</dbReference>
<dbReference type="Gene3D" id="3.90.79.10">
    <property type="entry name" value="Nucleoside Triphosphate Pyrophosphohydrolase"/>
    <property type="match status" value="1"/>
</dbReference>
<reference evidence="5" key="1">
    <citation type="submission" date="2013-10" db="EMBL/GenBank/DDBJ databases">
        <title>Genomic analysis of the causative agents of coccidiosis in chickens.</title>
        <authorList>
            <person name="Reid A.J."/>
            <person name="Blake D."/>
            <person name="Billington K."/>
            <person name="Browne H."/>
            <person name="Dunn M."/>
            <person name="Hung S."/>
            <person name="Kawahara F."/>
            <person name="Miranda-Saavedra D."/>
            <person name="Mourier T."/>
            <person name="Nagra H."/>
            <person name="Otto T.D."/>
            <person name="Rawlings N."/>
            <person name="Sanchez A."/>
            <person name="Sanders M."/>
            <person name="Subramaniam C."/>
            <person name="Tay Y."/>
            <person name="Dear P."/>
            <person name="Doerig C."/>
            <person name="Gruber A."/>
            <person name="Parkinson J."/>
            <person name="Shirley M."/>
            <person name="Wan K.L."/>
            <person name="Berriman M."/>
            <person name="Tomley F."/>
            <person name="Pain A."/>
        </authorList>
    </citation>
    <scope>NUCLEOTIDE SEQUENCE [LARGE SCALE GENOMIC DNA]</scope>
    <source>
        <strain evidence="5">Weybridge</strain>
    </source>
</reference>
<dbReference type="InterPro" id="IPR020084">
    <property type="entry name" value="NUDIX_hydrolase_CS"/>
</dbReference>
<dbReference type="GO" id="GO:0006167">
    <property type="term" value="P:AMP biosynthetic process"/>
    <property type="evidence" value="ECO:0007669"/>
    <property type="project" value="TreeGrafter"/>
</dbReference>
<feature type="signal peptide" evidence="3">
    <location>
        <begin position="1"/>
        <end position="27"/>
    </location>
</feature>
<dbReference type="OrthoDB" id="276276at2759"/>
<proteinExistence type="predicted"/>
<feature type="chain" id="PRO_5004673005" evidence="3">
    <location>
        <begin position="28"/>
        <end position="172"/>
    </location>
</feature>
<dbReference type="PROSITE" id="PS00893">
    <property type="entry name" value="NUDIX_BOX"/>
    <property type="match status" value="1"/>
</dbReference>
<evidence type="ECO:0000256" key="2">
    <source>
        <dbReference type="SAM" id="MobiDB-lite"/>
    </source>
</evidence>